<feature type="region of interest" description="Disordered" evidence="1">
    <location>
        <begin position="315"/>
        <end position="340"/>
    </location>
</feature>
<accession>A0A9W8HSN3</accession>
<keyword evidence="3" id="KW-1185">Reference proteome</keyword>
<evidence type="ECO:0000256" key="1">
    <source>
        <dbReference type="SAM" id="MobiDB-lite"/>
    </source>
</evidence>
<feature type="compositionally biased region" description="Basic residues" evidence="1">
    <location>
        <begin position="321"/>
        <end position="330"/>
    </location>
</feature>
<reference evidence="2" key="1">
    <citation type="submission" date="2022-07" db="EMBL/GenBank/DDBJ databases">
        <title>Phylogenomic reconstructions and comparative analyses of Kickxellomycotina fungi.</title>
        <authorList>
            <person name="Reynolds N.K."/>
            <person name="Stajich J.E."/>
            <person name="Barry K."/>
            <person name="Grigoriev I.V."/>
            <person name="Crous P."/>
            <person name="Smith M.E."/>
        </authorList>
    </citation>
    <scope>NUCLEOTIDE SEQUENCE</scope>
    <source>
        <strain evidence="2">NRRL 1565</strain>
    </source>
</reference>
<protein>
    <submittedName>
        <fullName evidence="2">Uncharacterized protein</fullName>
    </submittedName>
</protein>
<organism evidence="2 3">
    <name type="scientific">Coemansia guatemalensis</name>
    <dbReference type="NCBI Taxonomy" id="2761395"/>
    <lineage>
        <taxon>Eukaryota</taxon>
        <taxon>Fungi</taxon>
        <taxon>Fungi incertae sedis</taxon>
        <taxon>Zoopagomycota</taxon>
        <taxon>Kickxellomycotina</taxon>
        <taxon>Kickxellomycetes</taxon>
        <taxon>Kickxellales</taxon>
        <taxon>Kickxellaceae</taxon>
        <taxon>Coemansia</taxon>
    </lineage>
</organism>
<comment type="caution">
    <text evidence="2">The sequence shown here is derived from an EMBL/GenBank/DDBJ whole genome shotgun (WGS) entry which is preliminary data.</text>
</comment>
<name>A0A9W8HSN3_9FUNG</name>
<evidence type="ECO:0000313" key="2">
    <source>
        <dbReference type="EMBL" id="KAJ2790628.1"/>
    </source>
</evidence>
<dbReference type="Proteomes" id="UP001140094">
    <property type="component" value="Unassembled WGS sequence"/>
</dbReference>
<dbReference type="AlphaFoldDB" id="A0A9W8HSN3"/>
<gene>
    <name evidence="2" type="ORF">H4R20_006985</name>
</gene>
<evidence type="ECO:0000313" key="3">
    <source>
        <dbReference type="Proteomes" id="UP001140094"/>
    </source>
</evidence>
<proteinExistence type="predicted"/>
<sequence>MASLVTAALIHHYKHRNTSKLVPFEGPKWLRYLGNAVYARATYGFLTGNGLIKPRAKAPQDGARALTWDGPGGYAPHPHGLPTSHTIGGYPSAGMQEMQPPPNTVASGGGYAGGVTQMVGKIVNGLFRGKGSGGMPETTSRGLNDNADVLDGFDESWAVPKHLAEQYYHSIYHRGASLYGTESYVLGGAAAISALHSEKSMARHQHASNPNMANQLDYKHDYMVMGLALSEVETLLERKSEMGPMDPGDDLESIGKIALATMIKIKADEDYGGYEEQYNRSRTPRPMPTYNEQKHCYHAYDGRYTGANIDYEQRQMQSRPHSYHQPRHQSFHQDYNYSYY</sequence>
<dbReference type="EMBL" id="JANBUO010003493">
    <property type="protein sequence ID" value="KAJ2790628.1"/>
    <property type="molecule type" value="Genomic_DNA"/>
</dbReference>
<dbReference type="OrthoDB" id="5598769at2759"/>